<gene>
    <name evidence="2" type="ORF">NA56DRAFT_755591</name>
</gene>
<keyword evidence="3" id="KW-1185">Reference proteome</keyword>
<organism evidence="2 3">
    <name type="scientific">Hyaloscypha hepaticicola</name>
    <dbReference type="NCBI Taxonomy" id="2082293"/>
    <lineage>
        <taxon>Eukaryota</taxon>
        <taxon>Fungi</taxon>
        <taxon>Dikarya</taxon>
        <taxon>Ascomycota</taxon>
        <taxon>Pezizomycotina</taxon>
        <taxon>Leotiomycetes</taxon>
        <taxon>Helotiales</taxon>
        <taxon>Hyaloscyphaceae</taxon>
        <taxon>Hyaloscypha</taxon>
    </lineage>
</organism>
<dbReference type="AlphaFoldDB" id="A0A2J6PHZ0"/>
<evidence type="ECO:0000256" key="1">
    <source>
        <dbReference type="SAM" id="MobiDB-lite"/>
    </source>
</evidence>
<dbReference type="Proteomes" id="UP000235672">
    <property type="component" value="Unassembled WGS sequence"/>
</dbReference>
<feature type="region of interest" description="Disordered" evidence="1">
    <location>
        <begin position="91"/>
        <end position="112"/>
    </location>
</feature>
<evidence type="ECO:0000313" key="2">
    <source>
        <dbReference type="EMBL" id="PMD13655.1"/>
    </source>
</evidence>
<evidence type="ECO:0000313" key="3">
    <source>
        <dbReference type="Proteomes" id="UP000235672"/>
    </source>
</evidence>
<feature type="compositionally biased region" description="Polar residues" evidence="1">
    <location>
        <begin position="100"/>
        <end position="112"/>
    </location>
</feature>
<accession>A0A2J6PHZ0</accession>
<name>A0A2J6PHZ0_9HELO</name>
<protein>
    <submittedName>
        <fullName evidence="2">Uncharacterized protein</fullName>
    </submittedName>
</protein>
<reference evidence="2 3" key="1">
    <citation type="submission" date="2016-05" db="EMBL/GenBank/DDBJ databases">
        <title>A degradative enzymes factory behind the ericoid mycorrhizal symbiosis.</title>
        <authorList>
            <consortium name="DOE Joint Genome Institute"/>
            <person name="Martino E."/>
            <person name="Morin E."/>
            <person name="Grelet G."/>
            <person name="Kuo A."/>
            <person name="Kohler A."/>
            <person name="Daghino S."/>
            <person name="Barry K."/>
            <person name="Choi C."/>
            <person name="Cichocki N."/>
            <person name="Clum A."/>
            <person name="Copeland A."/>
            <person name="Hainaut M."/>
            <person name="Haridas S."/>
            <person name="Labutti K."/>
            <person name="Lindquist E."/>
            <person name="Lipzen A."/>
            <person name="Khouja H.-R."/>
            <person name="Murat C."/>
            <person name="Ohm R."/>
            <person name="Olson A."/>
            <person name="Spatafora J."/>
            <person name="Veneault-Fourrey C."/>
            <person name="Henrissat B."/>
            <person name="Grigoriev I."/>
            <person name="Martin F."/>
            <person name="Perotto S."/>
        </authorList>
    </citation>
    <scope>NUCLEOTIDE SEQUENCE [LARGE SCALE GENOMIC DNA]</scope>
    <source>
        <strain evidence="2 3">UAMH 7357</strain>
    </source>
</reference>
<proteinExistence type="predicted"/>
<sequence length="153" mass="17318">MHDPILHHRVLLSRAPSPRICSLPYFVYVNRLTNEVIRKPSFPRRGRDPSHPLPRVYCSQSSTALFCMNLKRLAGRHIDVQMKQVLVNPKKCSSNGGGNSVPNLWASSSNPQESDLTMNTWTKEYTIMAYLTVPGNLHRSLPHPGVPPYVDCR</sequence>
<dbReference type="EMBL" id="KZ613529">
    <property type="protein sequence ID" value="PMD13655.1"/>
    <property type="molecule type" value="Genomic_DNA"/>
</dbReference>